<comment type="similarity">
    <text evidence="3">Belongs to the glycosyltransferase 9 family.</text>
</comment>
<sequence length="348" mass="38391">MKLAVFLPNWVGDAAMATPALGAIRTDFPHAEIVGVMRPVIAEVLAGSGLVDRVLLYRPRSPQADHRGWRFIRRLRAERCDTAVLFPNSIRSAWLAWLSGASRRIGFDRELRGWLLTDRVAPKPKSIPHPVLEEYNRLARRLGCTSLSHRMRLAVSEEDRTALSAFWSRQPPSLRNRGVIAFNTGGAFGPAKNWPRESFAELARRIADELGRTVLVLCGPAERDESRWIAQAAQRSSVLSLADEPLSIGLTKAAVESAELLVTTDSGPRHFAAAFDVPVVTLFGPTHIAWSETQFPKGTHVQLAVDCGPCQQRTCPLKHHRCMRELPVRSVFAAVQNVLTAAPPARAA</sequence>
<name>A0A7C2P4N8_9PLAN</name>
<evidence type="ECO:0000256" key="1">
    <source>
        <dbReference type="ARBA" id="ARBA00022676"/>
    </source>
</evidence>
<dbReference type="InterPro" id="IPR051199">
    <property type="entry name" value="LPS_LOS_Heptosyltrfase"/>
</dbReference>
<dbReference type="GO" id="GO:0008713">
    <property type="term" value="F:ADP-heptose-lipopolysaccharide heptosyltransferase activity"/>
    <property type="evidence" value="ECO:0007669"/>
    <property type="project" value="UniProtKB-EC"/>
</dbReference>
<gene>
    <name evidence="6" type="primary">waaF</name>
    <name evidence="6" type="ORF">ENQ76_12800</name>
</gene>
<dbReference type="SUPFAM" id="SSF53756">
    <property type="entry name" value="UDP-Glycosyltransferase/glycogen phosphorylase"/>
    <property type="match status" value="1"/>
</dbReference>
<dbReference type="EC" id="2.4.99.24" evidence="4"/>
<evidence type="ECO:0000256" key="2">
    <source>
        <dbReference type="ARBA" id="ARBA00022679"/>
    </source>
</evidence>
<reference evidence="6" key="1">
    <citation type="journal article" date="2020" name="mSystems">
        <title>Genome- and Community-Level Interaction Insights into Carbon Utilization and Element Cycling Functions of Hydrothermarchaeota in Hydrothermal Sediment.</title>
        <authorList>
            <person name="Zhou Z."/>
            <person name="Liu Y."/>
            <person name="Xu W."/>
            <person name="Pan J."/>
            <person name="Luo Z.H."/>
            <person name="Li M."/>
        </authorList>
    </citation>
    <scope>NUCLEOTIDE SEQUENCE [LARGE SCALE GENOMIC DNA]</scope>
    <source>
        <strain evidence="6">SpSt-339</strain>
    </source>
</reference>
<keyword evidence="2 6" id="KW-0808">Transferase</keyword>
<protein>
    <recommendedName>
        <fullName evidence="4">lipopolysaccharide heptosyltransferase II</fullName>
        <ecNumber evidence="4">2.4.99.24</ecNumber>
    </recommendedName>
</protein>
<dbReference type="PANTHER" id="PTHR30160">
    <property type="entry name" value="TETRAACYLDISACCHARIDE 4'-KINASE-RELATED"/>
    <property type="match status" value="1"/>
</dbReference>
<comment type="catalytic activity">
    <reaction evidence="5">
        <text>an L-alpha-D-Hep-(1-&gt;5)-[alpha-Kdo-(2-&gt;4)]-alpha-Kdo-(2-&gt;6)-lipid A + ADP-L-glycero-beta-D-manno-heptose = an L-alpha-D-Hep-(1-&gt;3)-L-alpha-D-Hep-(1-&gt;5)-[alpha-Kdo-(2-&gt;4)]-alpha-Kdo-(2-&gt;6)-lipid A + ADP + H(+)</text>
        <dbReference type="Rhea" id="RHEA:74071"/>
        <dbReference type="ChEBI" id="CHEBI:15378"/>
        <dbReference type="ChEBI" id="CHEBI:61506"/>
        <dbReference type="ChEBI" id="CHEBI:193068"/>
        <dbReference type="ChEBI" id="CHEBI:193069"/>
        <dbReference type="ChEBI" id="CHEBI:456216"/>
        <dbReference type="EC" id="2.4.99.24"/>
    </reaction>
</comment>
<dbReference type="PANTHER" id="PTHR30160:SF7">
    <property type="entry name" value="ADP-HEPTOSE--LPS HEPTOSYLTRANSFERASE 2"/>
    <property type="match status" value="1"/>
</dbReference>
<dbReference type="InterPro" id="IPR011910">
    <property type="entry name" value="RfaF"/>
</dbReference>
<dbReference type="Gene3D" id="3.40.50.2000">
    <property type="entry name" value="Glycogen Phosphorylase B"/>
    <property type="match status" value="2"/>
</dbReference>
<keyword evidence="1" id="KW-0328">Glycosyltransferase</keyword>
<accession>A0A7C2P4N8</accession>
<dbReference type="AlphaFoldDB" id="A0A7C2P4N8"/>
<evidence type="ECO:0000313" key="6">
    <source>
        <dbReference type="EMBL" id="HEN16333.1"/>
    </source>
</evidence>
<organism evidence="6">
    <name type="scientific">Schlesneria paludicola</name>
    <dbReference type="NCBI Taxonomy" id="360056"/>
    <lineage>
        <taxon>Bacteria</taxon>
        <taxon>Pseudomonadati</taxon>
        <taxon>Planctomycetota</taxon>
        <taxon>Planctomycetia</taxon>
        <taxon>Planctomycetales</taxon>
        <taxon>Planctomycetaceae</taxon>
        <taxon>Schlesneria</taxon>
    </lineage>
</organism>
<evidence type="ECO:0000256" key="4">
    <source>
        <dbReference type="ARBA" id="ARBA00044042"/>
    </source>
</evidence>
<dbReference type="Pfam" id="PF01075">
    <property type="entry name" value="Glyco_transf_9"/>
    <property type="match status" value="1"/>
</dbReference>
<dbReference type="GO" id="GO:0005829">
    <property type="term" value="C:cytosol"/>
    <property type="evidence" value="ECO:0007669"/>
    <property type="project" value="TreeGrafter"/>
</dbReference>
<dbReference type="EMBL" id="DSOK01000350">
    <property type="protein sequence ID" value="HEN16333.1"/>
    <property type="molecule type" value="Genomic_DNA"/>
</dbReference>
<dbReference type="CDD" id="cd03789">
    <property type="entry name" value="GT9_LPS_heptosyltransferase"/>
    <property type="match status" value="1"/>
</dbReference>
<dbReference type="GO" id="GO:0009244">
    <property type="term" value="P:lipopolysaccharide core region biosynthetic process"/>
    <property type="evidence" value="ECO:0007669"/>
    <property type="project" value="TreeGrafter"/>
</dbReference>
<dbReference type="NCBIfam" id="TIGR02195">
    <property type="entry name" value="heptsyl_trn_II"/>
    <property type="match status" value="1"/>
</dbReference>
<evidence type="ECO:0000256" key="5">
    <source>
        <dbReference type="ARBA" id="ARBA00047503"/>
    </source>
</evidence>
<dbReference type="InterPro" id="IPR002201">
    <property type="entry name" value="Glyco_trans_9"/>
</dbReference>
<evidence type="ECO:0000256" key="3">
    <source>
        <dbReference type="ARBA" id="ARBA00043995"/>
    </source>
</evidence>
<comment type="caution">
    <text evidence="6">The sequence shown here is derived from an EMBL/GenBank/DDBJ whole genome shotgun (WGS) entry which is preliminary data.</text>
</comment>
<proteinExistence type="inferred from homology"/>